<evidence type="ECO:0000313" key="1">
    <source>
        <dbReference type="EMBL" id="CRZ02399.1"/>
    </source>
</evidence>
<name>A0A0H5R365_9EUKA</name>
<feature type="non-terminal residue" evidence="1">
    <location>
        <position position="127"/>
    </location>
</feature>
<sequence length="127" mass="14823">IPYSEMQWVLQLDSLNNMYTANLPGIRRHPPFITEVASCHTPDGWSESLIRHWPFPVPHLCSLAPLKTRLRCSPVVGFDNRIITDPQSWRVIIAIYKCRNTRCVCHNNESVKIELWLTDWRRKVISA</sequence>
<dbReference type="AlphaFoldDB" id="A0A0H5R365"/>
<organism evidence="1">
    <name type="scientific">Spongospora subterranea</name>
    <dbReference type="NCBI Taxonomy" id="70186"/>
    <lineage>
        <taxon>Eukaryota</taxon>
        <taxon>Sar</taxon>
        <taxon>Rhizaria</taxon>
        <taxon>Endomyxa</taxon>
        <taxon>Phytomyxea</taxon>
        <taxon>Plasmodiophorida</taxon>
        <taxon>Plasmodiophoridae</taxon>
        <taxon>Spongospora</taxon>
    </lineage>
</organism>
<dbReference type="EMBL" id="HACM01001957">
    <property type="protein sequence ID" value="CRZ02399.1"/>
    <property type="molecule type" value="Transcribed_RNA"/>
</dbReference>
<reference evidence="1" key="1">
    <citation type="submission" date="2015-04" db="EMBL/GenBank/DDBJ databases">
        <title>The genome sequence of the plant pathogenic Rhizarian Plasmodiophora brassicae reveals insights in its biotrophic life cycle and the origin of chitin synthesis.</title>
        <authorList>
            <person name="Schwelm A."/>
            <person name="Fogelqvist J."/>
            <person name="Knaust A."/>
            <person name="Julke S."/>
            <person name="Lilja T."/>
            <person name="Dhandapani V."/>
            <person name="Bonilla-Rosso G."/>
            <person name="Karlsson M."/>
            <person name="Shevchenko A."/>
            <person name="Choi S.R."/>
            <person name="Kim H.G."/>
            <person name="Park J.Y."/>
            <person name="Lim Y.P."/>
            <person name="Ludwig-Muller J."/>
            <person name="Dixelius C."/>
        </authorList>
    </citation>
    <scope>NUCLEOTIDE SEQUENCE</scope>
    <source>
        <tissue evidence="1">Potato root galls</tissue>
    </source>
</reference>
<protein>
    <submittedName>
        <fullName evidence="1">Uncharacterized protein</fullName>
    </submittedName>
</protein>
<accession>A0A0H5R365</accession>
<feature type="non-terminal residue" evidence="1">
    <location>
        <position position="1"/>
    </location>
</feature>
<proteinExistence type="predicted"/>